<reference evidence="1 2" key="1">
    <citation type="journal article" date="2014" name="Int. J. Syst. Evol. Microbiol.">
        <title>Leptospira mayottensis sp. nov., a pathogenic species of the genus Leptospira isolated from humans.</title>
        <authorList>
            <person name="Bourhy P."/>
            <person name="Collet L."/>
            <person name="Brisse S."/>
            <person name="Picardeau M."/>
        </authorList>
    </citation>
    <scope>NUCLEOTIDE SEQUENCE [LARGE SCALE GENOMIC DNA]</scope>
    <source>
        <strain evidence="1 2">200901122</strain>
    </source>
</reference>
<dbReference type="RefSeq" id="WP_002764402.1">
    <property type="nucleotide sequence ID" value="NZ_AKWM02000078.1"/>
</dbReference>
<evidence type="ECO:0000313" key="2">
    <source>
        <dbReference type="Proteomes" id="UP000001343"/>
    </source>
</evidence>
<accession>A0AA87SUS5</accession>
<organism evidence="1 2">
    <name type="scientific">Leptospira mayottensis 200901122</name>
    <dbReference type="NCBI Taxonomy" id="1193010"/>
    <lineage>
        <taxon>Bacteria</taxon>
        <taxon>Pseudomonadati</taxon>
        <taxon>Spirochaetota</taxon>
        <taxon>Spirochaetia</taxon>
        <taxon>Leptospirales</taxon>
        <taxon>Leptospiraceae</taxon>
        <taxon>Leptospira</taxon>
    </lineage>
</organism>
<dbReference type="AlphaFoldDB" id="A0AA87SUS5"/>
<sequence length="65" mass="7588">MLCRTHVKIETNVSDLKEIVPEPTSIPNKNSRNVKSLNKAFLYPNQTFKIGNRIWKQIYADRSLK</sequence>
<proteinExistence type="predicted"/>
<comment type="caution">
    <text evidence="1">The sequence shown here is derived from an EMBL/GenBank/DDBJ whole genome shotgun (WGS) entry which is preliminary data.</text>
</comment>
<evidence type="ECO:0000313" key="1">
    <source>
        <dbReference type="EMBL" id="EKR98365.1"/>
    </source>
</evidence>
<name>A0AA87SUS5_9LEPT</name>
<dbReference type="Proteomes" id="UP000001343">
    <property type="component" value="Unassembled WGS sequence"/>
</dbReference>
<dbReference type="EMBL" id="AKWM02000078">
    <property type="protein sequence ID" value="EKR98365.1"/>
    <property type="molecule type" value="Genomic_DNA"/>
</dbReference>
<gene>
    <name evidence="1" type="ORF">LEP1GSC125_1948</name>
</gene>
<protein>
    <submittedName>
        <fullName evidence="1">Uncharacterized protein</fullName>
    </submittedName>
</protein>